<dbReference type="Pfam" id="PF13306">
    <property type="entry name" value="LRR_5"/>
    <property type="match status" value="1"/>
</dbReference>
<reference evidence="1" key="1">
    <citation type="journal article" date="2021" name="PeerJ">
        <title>Extensive microbial diversity within the chicken gut microbiome revealed by metagenomics and culture.</title>
        <authorList>
            <person name="Gilroy R."/>
            <person name="Ravi A."/>
            <person name="Getino M."/>
            <person name="Pursley I."/>
            <person name="Horton D.L."/>
            <person name="Alikhan N.F."/>
            <person name="Baker D."/>
            <person name="Gharbi K."/>
            <person name="Hall N."/>
            <person name="Watson M."/>
            <person name="Adriaenssens E.M."/>
            <person name="Foster-Nyarko E."/>
            <person name="Jarju S."/>
            <person name="Secka A."/>
            <person name="Antonio M."/>
            <person name="Oren A."/>
            <person name="Chaudhuri R.R."/>
            <person name="La Ragione R."/>
            <person name="Hildebrand F."/>
            <person name="Pallen M.J."/>
        </authorList>
    </citation>
    <scope>NUCLEOTIDE SEQUENCE</scope>
    <source>
        <strain evidence="1">ChiGjej4B4-12881</strain>
    </source>
</reference>
<sequence>MIGSDDSRQYTECLYEVINGREIRVNACRSYGDTAVIPGEIGGLPVTELGAYTFSAGRRKAPAGVWSDGAEDGLGLEETVGAGASQEAPPLLEGERLRELILPESVKKVGAYGFYNCANLESLTCHSHFNDIGAGAFTGCKKLTRLDIFMDEGETRPGLKDILSELRQEVHVIYRTKEGETRLVFPEYYEDAVENTPARIVSVKVYGSGHFYRYCFDGRELQFKDYDAQFENLVIQDRAELAAEAAIGRLRWPLHLSAEAKERYETYIHGHRAEAARWLLRERDGAGLKWLLKFSDFDRDELAEVIQTANQMQAAEELSFLMDYQHEKFRPKRRKFEL</sequence>
<dbReference type="InterPro" id="IPR026906">
    <property type="entry name" value="LRR_5"/>
</dbReference>
<dbReference type="AlphaFoldDB" id="A0A9D2AVU9"/>
<proteinExistence type="predicted"/>
<dbReference type="Gene3D" id="3.80.10.10">
    <property type="entry name" value="Ribonuclease Inhibitor"/>
    <property type="match status" value="1"/>
</dbReference>
<evidence type="ECO:0000313" key="1">
    <source>
        <dbReference type="EMBL" id="HIX51850.1"/>
    </source>
</evidence>
<comment type="caution">
    <text evidence="1">The sequence shown here is derived from an EMBL/GenBank/DDBJ whole genome shotgun (WGS) entry which is preliminary data.</text>
</comment>
<protein>
    <submittedName>
        <fullName evidence="1">Leucine-rich repeat domain-containing protein</fullName>
    </submittedName>
</protein>
<evidence type="ECO:0000313" key="2">
    <source>
        <dbReference type="Proteomes" id="UP000886780"/>
    </source>
</evidence>
<organism evidence="1 2">
    <name type="scientific">Candidatus Lachnoclostridium stercoripullorum</name>
    <dbReference type="NCBI Taxonomy" id="2838635"/>
    <lineage>
        <taxon>Bacteria</taxon>
        <taxon>Bacillati</taxon>
        <taxon>Bacillota</taxon>
        <taxon>Clostridia</taxon>
        <taxon>Lachnospirales</taxon>
        <taxon>Lachnospiraceae</taxon>
    </lineage>
</organism>
<dbReference type="InterPro" id="IPR032675">
    <property type="entry name" value="LRR_dom_sf"/>
</dbReference>
<reference evidence="1" key="2">
    <citation type="submission" date="2021-04" db="EMBL/GenBank/DDBJ databases">
        <authorList>
            <person name="Gilroy R."/>
        </authorList>
    </citation>
    <scope>NUCLEOTIDE SEQUENCE</scope>
    <source>
        <strain evidence="1">ChiGjej4B4-12881</strain>
    </source>
</reference>
<dbReference type="SUPFAM" id="SSF52058">
    <property type="entry name" value="L domain-like"/>
    <property type="match status" value="1"/>
</dbReference>
<dbReference type="Proteomes" id="UP000886780">
    <property type="component" value="Unassembled WGS sequence"/>
</dbReference>
<accession>A0A9D2AVU9</accession>
<dbReference type="EMBL" id="DXEU01000060">
    <property type="protein sequence ID" value="HIX51850.1"/>
    <property type="molecule type" value="Genomic_DNA"/>
</dbReference>
<name>A0A9D2AVU9_9FIRM</name>
<gene>
    <name evidence="1" type="ORF">IAA28_03460</name>
</gene>